<dbReference type="Bgee" id="ENSELUG00000025527">
    <property type="expression patterns" value="Expressed in ovary and 15 other cell types or tissues"/>
</dbReference>
<reference evidence="3" key="1">
    <citation type="journal article" date="2014" name="PLoS ONE">
        <title>The genome and linkage map of the northern pike (Esox lucius): conserved synteny revealed between the salmonid sister group and the Neoteleostei.</title>
        <authorList>
            <person name="Rondeau E.B."/>
            <person name="Minkley D.R."/>
            <person name="Leong J.S."/>
            <person name="Messmer A.M."/>
            <person name="Jantzen J.R."/>
            <person name="von Schalburg K.R."/>
            <person name="Lemon C."/>
            <person name="Bird N.H."/>
            <person name="Koop B.F."/>
        </authorList>
    </citation>
    <scope>NUCLEOTIDE SEQUENCE</scope>
</reference>
<organism evidence="2 3">
    <name type="scientific">Esox lucius</name>
    <name type="common">Northern pike</name>
    <dbReference type="NCBI Taxonomy" id="8010"/>
    <lineage>
        <taxon>Eukaryota</taxon>
        <taxon>Metazoa</taxon>
        <taxon>Chordata</taxon>
        <taxon>Craniata</taxon>
        <taxon>Vertebrata</taxon>
        <taxon>Euteleostomi</taxon>
        <taxon>Actinopterygii</taxon>
        <taxon>Neopterygii</taxon>
        <taxon>Teleostei</taxon>
        <taxon>Protacanthopterygii</taxon>
        <taxon>Esociformes</taxon>
        <taxon>Esocidae</taxon>
        <taxon>Esox</taxon>
    </lineage>
</organism>
<dbReference type="InParanoid" id="A0A6Q2WWL1"/>
<evidence type="ECO:0000313" key="2">
    <source>
        <dbReference type="Ensembl" id="ENSELUP00000046079.1"/>
    </source>
</evidence>
<keyword evidence="1" id="KW-0472">Membrane</keyword>
<reference evidence="2" key="2">
    <citation type="submission" date="2020-02" db="EMBL/GenBank/DDBJ databases">
        <title>Esox lucius (northern pike) genome, fEsoLuc1, primary haplotype.</title>
        <authorList>
            <person name="Myers G."/>
            <person name="Karagic N."/>
            <person name="Meyer A."/>
            <person name="Pippel M."/>
            <person name="Reichard M."/>
            <person name="Winkler S."/>
            <person name="Tracey A."/>
            <person name="Sims Y."/>
            <person name="Howe K."/>
            <person name="Rhie A."/>
            <person name="Formenti G."/>
            <person name="Durbin R."/>
            <person name="Fedrigo O."/>
            <person name="Jarvis E.D."/>
        </authorList>
    </citation>
    <scope>NUCLEOTIDE SEQUENCE [LARGE SCALE GENOMIC DNA]</scope>
</reference>
<dbReference type="GeneTree" id="ENSGT00940000153377"/>
<dbReference type="InterPro" id="IPR041056">
    <property type="entry name" value="DUF5585"/>
</dbReference>
<evidence type="ECO:0000256" key="1">
    <source>
        <dbReference type="SAM" id="Phobius"/>
    </source>
</evidence>
<name>A0A6Q2WWL1_ESOLU</name>
<evidence type="ECO:0000313" key="3">
    <source>
        <dbReference type="Proteomes" id="UP000265140"/>
    </source>
</evidence>
<feature type="transmembrane region" description="Helical" evidence="1">
    <location>
        <begin position="69"/>
        <end position="89"/>
    </location>
</feature>
<keyword evidence="1" id="KW-1133">Transmembrane helix</keyword>
<dbReference type="AlphaFoldDB" id="A0A6Q2WWL1"/>
<dbReference type="Proteomes" id="UP000265140">
    <property type="component" value="Chromosome 19"/>
</dbReference>
<proteinExistence type="predicted"/>
<keyword evidence="3" id="KW-1185">Reference proteome</keyword>
<protein>
    <submittedName>
        <fullName evidence="2">Uncharacterized protein</fullName>
    </submittedName>
</protein>
<sequence>MNASAIFTSMDEKKLAPTSLKALTSQASSGKALTSAAEAGTKTVNAGTNRALIDVAGGLLTRQVVDTSSLLAVLLFGLLFFLVTVVLFLTQAYESYRKKDYTQVDYLINGMYSDSGL</sequence>
<dbReference type="Pfam" id="PF17823">
    <property type="entry name" value="DUF5585"/>
    <property type="match status" value="1"/>
</dbReference>
<keyword evidence="1" id="KW-0812">Transmembrane</keyword>
<reference evidence="2" key="4">
    <citation type="submission" date="2025-09" db="UniProtKB">
        <authorList>
            <consortium name="Ensembl"/>
        </authorList>
    </citation>
    <scope>IDENTIFICATION</scope>
</reference>
<accession>A0A6Q2WWL1</accession>
<dbReference type="Ensembl" id="ENSELUT00000049079.2">
    <property type="protein sequence ID" value="ENSELUP00000046079.1"/>
    <property type="gene ID" value="ENSELUG00000025527.2"/>
</dbReference>
<reference evidence="2" key="3">
    <citation type="submission" date="2025-08" db="UniProtKB">
        <authorList>
            <consortium name="Ensembl"/>
        </authorList>
    </citation>
    <scope>IDENTIFICATION</scope>
</reference>